<organism evidence="2 3">
    <name type="scientific">Macrolepiota fuliginosa MF-IS2</name>
    <dbReference type="NCBI Taxonomy" id="1400762"/>
    <lineage>
        <taxon>Eukaryota</taxon>
        <taxon>Fungi</taxon>
        <taxon>Dikarya</taxon>
        <taxon>Basidiomycota</taxon>
        <taxon>Agaricomycotina</taxon>
        <taxon>Agaricomycetes</taxon>
        <taxon>Agaricomycetidae</taxon>
        <taxon>Agaricales</taxon>
        <taxon>Agaricineae</taxon>
        <taxon>Agaricaceae</taxon>
        <taxon>Macrolepiota</taxon>
    </lineage>
</organism>
<dbReference type="EMBL" id="MU151371">
    <property type="protein sequence ID" value="KAF9444496.1"/>
    <property type="molecule type" value="Genomic_DNA"/>
</dbReference>
<feature type="region of interest" description="Disordered" evidence="1">
    <location>
        <begin position="122"/>
        <end position="230"/>
    </location>
</feature>
<accession>A0A9P5X819</accession>
<gene>
    <name evidence="2" type="ORF">P691DRAFT_807302</name>
</gene>
<comment type="caution">
    <text evidence="2">The sequence shown here is derived from an EMBL/GenBank/DDBJ whole genome shotgun (WGS) entry which is preliminary data.</text>
</comment>
<feature type="region of interest" description="Disordered" evidence="1">
    <location>
        <begin position="1"/>
        <end position="35"/>
    </location>
</feature>
<evidence type="ECO:0000256" key="1">
    <source>
        <dbReference type="SAM" id="MobiDB-lite"/>
    </source>
</evidence>
<protein>
    <submittedName>
        <fullName evidence="2">Uncharacterized protein</fullName>
    </submittedName>
</protein>
<proteinExistence type="predicted"/>
<feature type="compositionally biased region" description="Polar residues" evidence="1">
    <location>
        <begin position="216"/>
        <end position="230"/>
    </location>
</feature>
<dbReference type="Proteomes" id="UP000807342">
    <property type="component" value="Unassembled WGS sequence"/>
</dbReference>
<name>A0A9P5X819_9AGAR</name>
<evidence type="ECO:0000313" key="2">
    <source>
        <dbReference type="EMBL" id="KAF9444496.1"/>
    </source>
</evidence>
<dbReference type="AlphaFoldDB" id="A0A9P5X819"/>
<feature type="compositionally biased region" description="Basic and acidic residues" evidence="1">
    <location>
        <begin position="206"/>
        <end position="215"/>
    </location>
</feature>
<feature type="compositionally biased region" description="Low complexity" evidence="1">
    <location>
        <begin position="183"/>
        <end position="196"/>
    </location>
</feature>
<keyword evidence="3" id="KW-1185">Reference proteome</keyword>
<evidence type="ECO:0000313" key="3">
    <source>
        <dbReference type="Proteomes" id="UP000807342"/>
    </source>
</evidence>
<reference evidence="2" key="1">
    <citation type="submission" date="2020-11" db="EMBL/GenBank/DDBJ databases">
        <authorList>
            <consortium name="DOE Joint Genome Institute"/>
            <person name="Ahrendt S."/>
            <person name="Riley R."/>
            <person name="Andreopoulos W."/>
            <person name="Labutti K."/>
            <person name="Pangilinan J."/>
            <person name="Ruiz-Duenas F.J."/>
            <person name="Barrasa J.M."/>
            <person name="Sanchez-Garcia M."/>
            <person name="Camarero S."/>
            <person name="Miyauchi S."/>
            <person name="Serrano A."/>
            <person name="Linde D."/>
            <person name="Babiker R."/>
            <person name="Drula E."/>
            <person name="Ayuso-Fernandez I."/>
            <person name="Pacheco R."/>
            <person name="Padilla G."/>
            <person name="Ferreira P."/>
            <person name="Barriuso J."/>
            <person name="Kellner H."/>
            <person name="Castanera R."/>
            <person name="Alfaro M."/>
            <person name="Ramirez L."/>
            <person name="Pisabarro A.G."/>
            <person name="Kuo A."/>
            <person name="Tritt A."/>
            <person name="Lipzen A."/>
            <person name="He G."/>
            <person name="Yan M."/>
            <person name="Ng V."/>
            <person name="Cullen D."/>
            <person name="Martin F."/>
            <person name="Rosso M.-N."/>
            <person name="Henrissat B."/>
            <person name="Hibbett D."/>
            <person name="Martinez A.T."/>
            <person name="Grigoriev I.V."/>
        </authorList>
    </citation>
    <scope>NUCLEOTIDE SEQUENCE</scope>
    <source>
        <strain evidence="2">MF-IS2</strain>
    </source>
</reference>
<sequence length="230" mass="24981">MPIDIPSRMVSTSRSRKRFASARCSPSKNPAVIDHTRARASPLHATPFMTSSQPPAPQRATLRWQLPTSNATLAPTARQSPPQPCLPIPASPSRRIPSMMPPLHNRIPHTFTPTGHRYTPYARVMTSPPPPPISLTVRRRRPARNELRIQAPISARTIVSSTPKPTLSVAPRGTSPKVTLGAPSSPAPSDESSQSPCTESIPVEQSNRKPSRETENALSIPNTQVDLGNE</sequence>